<sequence length="188" mass="21215">MIYQKADIAKLKNVSPVKQMIAVLPINTRRRIKSVKLYSPSATEIIDKMAVHIGIYIVDENGKTLLESLLEPALTAWEANQRQDLRGAYHAFTAALVRNLPIILGFKATIERVQDKRLKGHEIAWDCLSMTFKEWLDLSDWVSFEVSGRVDPKWLENENLGYAMAHTIIPHSSFACLGVPSVSDRHAS</sequence>
<keyword evidence="2" id="KW-1185">Reference proteome</keyword>
<accession>A0ABS8WFF2</accession>
<dbReference type="Proteomes" id="UP001201273">
    <property type="component" value="Unassembled WGS sequence"/>
</dbReference>
<evidence type="ECO:0000313" key="2">
    <source>
        <dbReference type="Proteomes" id="UP001201273"/>
    </source>
</evidence>
<reference evidence="1 2" key="1">
    <citation type="journal article" date="2022" name="Environ. Microbiol. Rep.">
        <title>Eco-phylogenetic analyses reveal divergent evolution of vitamin B12 metabolism in the marine bacterial family 'Psychromonadaceae'.</title>
        <authorList>
            <person name="Jin X."/>
            <person name="Yang Y."/>
            <person name="Cao H."/>
            <person name="Gao B."/>
            <person name="Zhao Z."/>
        </authorList>
    </citation>
    <scope>NUCLEOTIDE SEQUENCE [LARGE SCALE GENOMIC DNA]</scope>
    <source>
        <strain evidence="1 2">MKS20</strain>
    </source>
</reference>
<name>A0ABS8WFF2_9GAMM</name>
<evidence type="ECO:0000313" key="1">
    <source>
        <dbReference type="EMBL" id="MCE2597298.1"/>
    </source>
</evidence>
<dbReference type="EMBL" id="JAIMJA010000039">
    <property type="protein sequence ID" value="MCE2597298.1"/>
    <property type="molecule type" value="Genomic_DNA"/>
</dbReference>
<dbReference type="RefSeq" id="WP_233055051.1">
    <property type="nucleotide sequence ID" value="NZ_JAIMJA010000039.1"/>
</dbReference>
<comment type="caution">
    <text evidence="1">The sequence shown here is derived from an EMBL/GenBank/DDBJ whole genome shotgun (WGS) entry which is preliminary data.</text>
</comment>
<organism evidence="1 2">
    <name type="scientific">Motilimonas cestriensis</name>
    <dbReference type="NCBI Taxonomy" id="2742685"/>
    <lineage>
        <taxon>Bacteria</taxon>
        <taxon>Pseudomonadati</taxon>
        <taxon>Pseudomonadota</taxon>
        <taxon>Gammaproteobacteria</taxon>
        <taxon>Alteromonadales</taxon>
        <taxon>Alteromonadales genera incertae sedis</taxon>
        <taxon>Motilimonas</taxon>
    </lineage>
</organism>
<protein>
    <submittedName>
        <fullName evidence="1">Uncharacterized protein</fullName>
    </submittedName>
</protein>
<gene>
    <name evidence="1" type="ORF">K6Y31_21225</name>
</gene>
<proteinExistence type="predicted"/>